<name>A0AAJ6NBV8_9PAST</name>
<reference evidence="1" key="1">
    <citation type="journal article" date="2023" name="Front. Microbiol.">
        <title>Phylogeography and host specificity of Pasteurellaceae pathogenic to sea-farmed fish in the north-east Atlantic.</title>
        <authorList>
            <person name="Gulla S."/>
            <person name="Colquhoun D.J."/>
            <person name="Olsen A.B."/>
            <person name="Spilsberg B."/>
            <person name="Lagesen K."/>
            <person name="Aakesson C.P."/>
            <person name="Strom S."/>
            <person name="Manji F."/>
            <person name="Birkbeck T.H."/>
            <person name="Nilsen H.K."/>
        </authorList>
    </citation>
    <scope>NUCLEOTIDE SEQUENCE</scope>
    <source>
        <strain evidence="1">98B1</strain>
    </source>
</reference>
<dbReference type="EMBL" id="JASAYT010000001">
    <property type="protein sequence ID" value="MDP8173962.1"/>
    <property type="molecule type" value="Genomic_DNA"/>
</dbReference>
<sequence length="77" mass="9137">MIMGDKIVKVEDTILSMGGYILSILKNSNMSIDRLYEVFLQNYPKKVKFDDFIYAVDFLYMIKKVKIKHSDILELRR</sequence>
<dbReference type="AlphaFoldDB" id="A0AAJ6NBV8"/>
<evidence type="ECO:0000313" key="1">
    <source>
        <dbReference type="EMBL" id="MDP8173962.1"/>
    </source>
</evidence>
<evidence type="ECO:0000313" key="2">
    <source>
        <dbReference type="Proteomes" id="UP001231736"/>
    </source>
</evidence>
<proteinExistence type="predicted"/>
<dbReference type="Proteomes" id="UP001231736">
    <property type="component" value="Unassembled WGS sequence"/>
</dbReference>
<protein>
    <submittedName>
        <fullName evidence="1">Uncharacterized protein</fullName>
    </submittedName>
</protein>
<organism evidence="1 2">
    <name type="scientific">Phocoenobacter skyensis</name>
    <dbReference type="NCBI Taxonomy" id="97481"/>
    <lineage>
        <taxon>Bacteria</taxon>
        <taxon>Pseudomonadati</taxon>
        <taxon>Pseudomonadota</taxon>
        <taxon>Gammaproteobacteria</taxon>
        <taxon>Pasteurellales</taxon>
        <taxon>Pasteurellaceae</taxon>
        <taxon>Phocoenobacter</taxon>
    </lineage>
</organism>
<dbReference type="InterPro" id="IPR046897">
    <property type="entry name" value="ABC-3C_MC6"/>
</dbReference>
<dbReference type="RefSeq" id="WP_306375360.1">
    <property type="nucleotide sequence ID" value="NZ_JASAYT010000001.1"/>
</dbReference>
<dbReference type="Pfam" id="PF20293">
    <property type="entry name" value="MC6"/>
    <property type="match status" value="1"/>
</dbReference>
<accession>A0AAJ6NBV8</accession>
<gene>
    <name evidence="1" type="ORF">QJU97_00590</name>
</gene>
<comment type="caution">
    <text evidence="1">The sequence shown here is derived from an EMBL/GenBank/DDBJ whole genome shotgun (WGS) entry which is preliminary data.</text>
</comment>